<accession>A0A848QJI7</accession>
<evidence type="ECO:0000256" key="2">
    <source>
        <dbReference type="ARBA" id="ARBA00023136"/>
    </source>
</evidence>
<gene>
    <name evidence="6" type="ORF">HKD42_02555</name>
</gene>
<proteinExistence type="predicted"/>
<feature type="compositionally biased region" description="Basic and acidic residues" evidence="4">
    <location>
        <begin position="661"/>
        <end position="672"/>
    </location>
</feature>
<dbReference type="RefSeq" id="WP_170010021.1">
    <property type="nucleotide sequence ID" value="NZ_JABCRE010000002.1"/>
</dbReference>
<evidence type="ECO:0000256" key="4">
    <source>
        <dbReference type="SAM" id="MobiDB-lite"/>
    </source>
</evidence>
<evidence type="ECO:0000256" key="3">
    <source>
        <dbReference type="ARBA" id="ARBA00023237"/>
    </source>
</evidence>
<feature type="chain" id="PRO_5032773473" evidence="5">
    <location>
        <begin position="24"/>
        <end position="957"/>
    </location>
</feature>
<dbReference type="GO" id="GO:0009279">
    <property type="term" value="C:cell outer membrane"/>
    <property type="evidence" value="ECO:0007669"/>
    <property type="project" value="UniProtKB-SubCell"/>
</dbReference>
<comment type="subcellular location">
    <subcellularLocation>
        <location evidence="1">Cell outer membrane</location>
    </subcellularLocation>
</comment>
<sequence>MIARTLLGSCAVLALTVPFSVSAQGAEGDPPTADTSSNGEIVVRADRLRGQVNTAQAPVLELNEEDIAAYGASSVADLVAAIEPQTGSTRGRGGGRPVFLVNGIRVASFREFRSYPSEAIRKVEVLPEETAQLFGFPPDRRVLNFILKDNFSAVTAEVEYEQPDRGGYSVNEQELTLLRISKAGRLNLNAEVRDVTLLTEEEREIIQTPDSLPDVATDPNPAAFRSLVSDSAQKEVTANWAKAFLDTGSSISLNATYERSDSRSLSGLDSVLLTDGAGNQALRTFGADNPLERRIASDTFSSAFSFSKPLGSFQFTATADANYSASRTEIDRRADVTALIADAAAGTLAIDGALPALEDAGFDVADVGTYSADTKLTVRGSPFFVPAGDVQTTVDLGYGWNRIDSEDSRAGSDVQLTRGAISGGFNIAVPITSTRDDFLAAIGSITLNGQVGFTDLSDFGTLYTWNAGLNWEPVDGLNLQATYVFREAAPSLAQLGNPQITTLNVPFFDLATGDTALVELTTGGNPNLQTETQSDWNFSANWDVPFVDGARLRIDYVKNRSDDVSSSFPFLSPELEAAFPARVTRDAAGSLLAVDQRPIDFFESRTERLSFGLTMRGRIGGGDARGGGRGGPPAGVTGGRRPNARPDTPATDQRAGGGAREGARDGGEERGGPNRSRRGPPLANMSEEQREQFQAFRQRLCADDGEAFITGLAQTLARGETPEGMEGFDSERTQRMLARFSNEDGTLNTERLSRFRERMCAGSGPDGPASAGAQSGRPNAATGGQPRGAGGIPGFGGENSIRYFLNLTHTVELDRQILIAQNGPLLDLLDGDALTAFGTPTNTSRLEAGIFGQGLGMRLSGRYTGSARVNGSGAPGSTDLFVDDLLTMDVRLFADLGRLLKKDSGILKGMRASFRFDNVFDGRRIVRDNNGDIPIGFQPLLVDPTGRYLGMELRKLF</sequence>
<comment type="caution">
    <text evidence="6">The sequence shown here is derived from an EMBL/GenBank/DDBJ whole genome shotgun (WGS) entry which is preliminary data.</text>
</comment>
<dbReference type="InterPro" id="IPR037066">
    <property type="entry name" value="Plug_dom_sf"/>
</dbReference>
<feature type="compositionally biased region" description="Gly residues" evidence="4">
    <location>
        <begin position="618"/>
        <end position="638"/>
    </location>
</feature>
<protein>
    <submittedName>
        <fullName evidence="6">Uncharacterized protein</fullName>
    </submittedName>
</protein>
<feature type="compositionally biased region" description="Low complexity" evidence="4">
    <location>
        <begin position="761"/>
        <end position="776"/>
    </location>
</feature>
<keyword evidence="2" id="KW-0472">Membrane</keyword>
<dbReference type="Gene3D" id="2.170.130.10">
    <property type="entry name" value="TonB-dependent receptor, plug domain"/>
    <property type="match status" value="1"/>
</dbReference>
<keyword evidence="3" id="KW-0998">Cell outer membrane</keyword>
<keyword evidence="5" id="KW-0732">Signal</keyword>
<evidence type="ECO:0000256" key="1">
    <source>
        <dbReference type="ARBA" id="ARBA00004442"/>
    </source>
</evidence>
<evidence type="ECO:0000256" key="5">
    <source>
        <dbReference type="SAM" id="SignalP"/>
    </source>
</evidence>
<feature type="signal peptide" evidence="5">
    <location>
        <begin position="1"/>
        <end position="23"/>
    </location>
</feature>
<evidence type="ECO:0000313" key="7">
    <source>
        <dbReference type="Proteomes" id="UP000561181"/>
    </source>
</evidence>
<evidence type="ECO:0000313" key="6">
    <source>
        <dbReference type="EMBL" id="NMW30939.1"/>
    </source>
</evidence>
<dbReference type="EMBL" id="JABCRE010000002">
    <property type="protein sequence ID" value="NMW30939.1"/>
    <property type="molecule type" value="Genomic_DNA"/>
</dbReference>
<dbReference type="Gene3D" id="2.40.170.20">
    <property type="entry name" value="TonB-dependent receptor, beta-barrel domain"/>
    <property type="match status" value="1"/>
</dbReference>
<dbReference type="AlphaFoldDB" id="A0A848QJI7"/>
<feature type="region of interest" description="Disordered" evidence="4">
    <location>
        <begin position="759"/>
        <end position="793"/>
    </location>
</feature>
<dbReference type="SUPFAM" id="SSF56935">
    <property type="entry name" value="Porins"/>
    <property type="match status" value="1"/>
</dbReference>
<keyword evidence="7" id="KW-1185">Reference proteome</keyword>
<organism evidence="6 7">
    <name type="scientific">Pontixanthobacter rizhaonensis</name>
    <dbReference type="NCBI Taxonomy" id="2730337"/>
    <lineage>
        <taxon>Bacteria</taxon>
        <taxon>Pseudomonadati</taxon>
        <taxon>Pseudomonadota</taxon>
        <taxon>Alphaproteobacteria</taxon>
        <taxon>Sphingomonadales</taxon>
        <taxon>Erythrobacteraceae</taxon>
        <taxon>Pontixanthobacter</taxon>
    </lineage>
</organism>
<dbReference type="PANTHER" id="PTHR47234">
    <property type="match status" value="1"/>
</dbReference>
<feature type="region of interest" description="Disordered" evidence="4">
    <location>
        <begin position="613"/>
        <end position="691"/>
    </location>
</feature>
<name>A0A848QJI7_9SPHN</name>
<dbReference type="InterPro" id="IPR036942">
    <property type="entry name" value="Beta-barrel_TonB_sf"/>
</dbReference>
<reference evidence="6 7" key="1">
    <citation type="submission" date="2020-04" db="EMBL/GenBank/DDBJ databases">
        <authorList>
            <person name="Liu A."/>
        </authorList>
    </citation>
    <scope>NUCLEOTIDE SEQUENCE [LARGE SCALE GENOMIC DNA]</scope>
    <source>
        <strain evidence="6 7">RZ02</strain>
    </source>
</reference>
<dbReference type="PANTHER" id="PTHR47234:SF3">
    <property type="entry name" value="SECRETIN_TONB SHORT N-TERMINAL DOMAIN-CONTAINING PROTEIN"/>
    <property type="match status" value="1"/>
</dbReference>
<dbReference type="Proteomes" id="UP000561181">
    <property type="component" value="Unassembled WGS sequence"/>
</dbReference>